<comment type="caution">
    <text evidence="2">The sequence shown here is derived from an EMBL/GenBank/DDBJ whole genome shotgun (WGS) entry which is preliminary data.</text>
</comment>
<protein>
    <submittedName>
        <fullName evidence="2">ABC transporter, permease component</fullName>
    </submittedName>
</protein>
<proteinExistence type="predicted"/>
<dbReference type="STRING" id="29561.MM26B8_01700"/>
<accession>A0A0F5H163</accession>
<dbReference type="RefSeq" id="WP_046096840.1">
    <property type="nucleotide sequence ID" value="NZ_JZXN01000014.1"/>
</dbReference>
<feature type="transmembrane region" description="Helical" evidence="1">
    <location>
        <begin position="51"/>
        <end position="73"/>
    </location>
</feature>
<keyword evidence="1" id="KW-1133">Transmembrane helix</keyword>
<dbReference type="EMBL" id="JZXN01000014">
    <property type="protein sequence ID" value="KKB26953.1"/>
    <property type="molecule type" value="Genomic_DNA"/>
</dbReference>
<feature type="transmembrane region" description="Helical" evidence="1">
    <location>
        <begin position="21"/>
        <end position="45"/>
    </location>
</feature>
<evidence type="ECO:0000256" key="1">
    <source>
        <dbReference type="SAM" id="Phobius"/>
    </source>
</evidence>
<evidence type="ECO:0000313" key="3">
    <source>
        <dbReference type="Proteomes" id="UP000033750"/>
    </source>
</evidence>
<dbReference type="PATRIC" id="fig|1264554.4.peg.360"/>
<sequence length="599" mass="69826">MKKQLLNYFYFLLINILAKRISWILLIVFASLNLLITVILGTINLNLASNLIIFIVAFIQIIFTIFYSALIYINIFRELEEEGQEIVVLSKPISRKNIYLAKSLFLLSISLFYGLIMLTENLILGLILKVFNYLLIYLIISFFGFILAFNFFGTISSLLAYKLNTKIAMTLPFIVSIPLIVGGIFINNNSTSKANNFAYYLNLPYQGNLAENIANVETFYLNNNKDNFYIVPNGYSNNTFSLKQNEYLNLANNLANNSNIVLSIYSWLSIPYQLIDVFNLENQNLFNNKNSNYLNNYLYYQANDSYLYNYALKKADLEKFNVVDNNQIIKEYLIPSLLKNNAKRKDLINTKIIYARENADKFTVTFPEDKYTFSSSDNLVGDIYWTYIEEVLKDNNFSNYAKKLFKNLITKLDPNLDLVVLKEQIIKEIAKELNDEKSFLNRYSNSLVTLFNPLSVENKTIKNELEKKLYLFTALIYYVYFNLNDQNITKALLANEDDKMYFSPSQFKINLGGFNYFIGGYSSYTPIQEVQGEGENKKVIIRYNLEENNNYLFTPVKDVYELARENQVISKEGYFIIWTVLIFTLITINTFLYKKRDYK</sequence>
<dbReference type="Proteomes" id="UP000033750">
    <property type="component" value="Unassembled WGS sequence"/>
</dbReference>
<reference evidence="2 3" key="1">
    <citation type="submission" date="2015-03" db="EMBL/GenBank/DDBJ databases">
        <title>Genome sequence of Mycoplasma meleagridis strain ATCC 25294.</title>
        <authorList>
            <person name="Yacoub E."/>
            <person name="Blanchard A."/>
            <person name="Sirand-Pugnet P."/>
            <person name="Mardassi B.B.A."/>
        </authorList>
    </citation>
    <scope>NUCLEOTIDE SEQUENCE [LARGE SCALE GENOMIC DNA]</scope>
    <source>
        <strain evidence="2 3">ATCC 25294</strain>
    </source>
</reference>
<feature type="transmembrane region" description="Helical" evidence="1">
    <location>
        <begin position="573"/>
        <end position="593"/>
    </location>
</feature>
<dbReference type="AlphaFoldDB" id="A0A0F5H163"/>
<feature type="transmembrane region" description="Helical" evidence="1">
    <location>
        <begin position="104"/>
        <end position="128"/>
    </location>
</feature>
<keyword evidence="1" id="KW-0472">Membrane</keyword>
<feature type="transmembrane region" description="Helical" evidence="1">
    <location>
        <begin position="167"/>
        <end position="186"/>
    </location>
</feature>
<name>A0A0F5H163_9BACT</name>
<dbReference type="OrthoDB" id="401337at2"/>
<evidence type="ECO:0000313" key="2">
    <source>
        <dbReference type="EMBL" id="KKB26953.1"/>
    </source>
</evidence>
<keyword evidence="3" id="KW-1185">Reference proteome</keyword>
<gene>
    <name evidence="2" type="ORF">MMELEA_04060</name>
</gene>
<keyword evidence="1" id="KW-0812">Transmembrane</keyword>
<feature type="transmembrane region" description="Helical" evidence="1">
    <location>
        <begin position="134"/>
        <end position="155"/>
    </location>
</feature>
<organism evidence="2 3">
    <name type="scientific">Mycoplasmopsis meleagridis ATCC 25294</name>
    <dbReference type="NCBI Taxonomy" id="1264554"/>
    <lineage>
        <taxon>Bacteria</taxon>
        <taxon>Bacillati</taxon>
        <taxon>Mycoplasmatota</taxon>
        <taxon>Mycoplasmoidales</taxon>
        <taxon>Metamycoplasmataceae</taxon>
        <taxon>Mycoplasmopsis</taxon>
    </lineage>
</organism>